<sequence length="536" mass="58490">MRSLLKSLKKVQASRKVGSVARYEKQVIDGRVRLPKGVEPPIYVELFINETLVLKSPVVQDGRDFGTFKIGVYDVWRFAKRADHVSVRYRGQSLVMPNGQLSSHPAKDGKEDETALKRRLASGQAFDADGKITHLPKDLDLTWQDGVLSLYQAVDGVIEDVTGCKSFIYSGTLLGYVRNSGFIPHDKDMDCAYVSKARTPQDAANEFAALGEALIAAGYQVTPKASCISVRESTGSKVMVDIAHLFVKADGYVGFPFGTVGVEAVSPETFEPVGTGQLSGFNVGIPASPTEVVAHVYGDDWGIPDPDFKWSVRRQRRDAQALLSYSQRSRIAMDDFYSRPVDQAASTFAQWLVGSGLVPRLVRVLDVGCGNGRDLFHLQGLADEIVGLDRSSYAVQAARTHVHSASGIVVEQGDALVPGTIKELATKRRSEAPGGVLYYNRFILNGLTTSEEDVLFAELAASSEPGDYVAFEHRTDQDKDLKKALFRSYRRFASPAATVASLEAHGLTIVYCEAGQGLAPFGREDPHVVRIIAKRA</sequence>
<feature type="domain" description="Methyltransferase" evidence="2">
    <location>
        <begin position="362"/>
        <end position="415"/>
    </location>
</feature>
<dbReference type="EMBL" id="AOCK01000015">
    <property type="protein sequence ID" value="EMQ96694.1"/>
    <property type="molecule type" value="Genomic_DNA"/>
</dbReference>
<proteinExistence type="predicted"/>
<feature type="domain" description="LicD/FKTN/FKRP nucleotidyltransferase" evidence="1">
    <location>
        <begin position="165"/>
        <end position="190"/>
    </location>
</feature>
<dbReference type="PATRIC" id="fig|1276920.7.peg.4011"/>
<dbReference type="Pfam" id="PF04991">
    <property type="entry name" value="LicD"/>
    <property type="match status" value="1"/>
</dbReference>
<keyword evidence="4" id="KW-1185">Reference proteome</keyword>
<dbReference type="GO" id="GO:0009100">
    <property type="term" value="P:glycoprotein metabolic process"/>
    <property type="evidence" value="ECO:0007669"/>
    <property type="project" value="UniProtKB-ARBA"/>
</dbReference>
<dbReference type="STRING" id="1276920.ADIAG_04020"/>
<dbReference type="RefSeq" id="WP_007273168.1">
    <property type="nucleotide sequence ID" value="NZ_AOCK01000015.1"/>
</dbReference>
<dbReference type="Proteomes" id="UP000012015">
    <property type="component" value="Unassembled WGS sequence"/>
</dbReference>
<dbReference type="SUPFAM" id="SSF53335">
    <property type="entry name" value="S-adenosyl-L-methionine-dependent methyltransferases"/>
    <property type="match status" value="1"/>
</dbReference>
<dbReference type="InterPro" id="IPR029063">
    <property type="entry name" value="SAM-dependent_MTases_sf"/>
</dbReference>
<reference evidence="3 4" key="1">
    <citation type="journal article" date="2013" name="Genome Announc.">
        <title>Draft Genome Sequence of Arthrobacter gangotriensis Strain Lz1yT, Isolated from a Penguin Rookery Soil Sample Collected in Antarctica, near the Indian Station Dakshin Gangotri.</title>
        <authorList>
            <person name="Shivaji S."/>
            <person name="Ara S."/>
            <person name="Bandi S."/>
            <person name="Singh A."/>
            <person name="Kumar Pinnaka A."/>
        </authorList>
    </citation>
    <scope>NUCLEOTIDE SEQUENCE [LARGE SCALE GENOMIC DNA]</scope>
    <source>
        <strain evidence="3 4">Lz1y</strain>
    </source>
</reference>
<dbReference type="CDD" id="cd02440">
    <property type="entry name" value="AdoMet_MTases"/>
    <property type="match status" value="1"/>
</dbReference>
<gene>
    <name evidence="3" type="ORF">ADIAG_04020</name>
</gene>
<comment type="caution">
    <text evidence="3">The sequence shown here is derived from an EMBL/GenBank/DDBJ whole genome shotgun (WGS) entry which is preliminary data.</text>
</comment>
<accession>M7N4L1</accession>
<dbReference type="Gene3D" id="3.40.50.150">
    <property type="entry name" value="Vaccinia Virus protein VP39"/>
    <property type="match status" value="1"/>
</dbReference>
<dbReference type="AlphaFoldDB" id="M7N4L1"/>
<dbReference type="InterPro" id="IPR007074">
    <property type="entry name" value="LicD/FKTN/FKRP_NTP_transf"/>
</dbReference>
<evidence type="ECO:0000313" key="3">
    <source>
        <dbReference type="EMBL" id="EMQ96694.1"/>
    </source>
</evidence>
<evidence type="ECO:0000259" key="1">
    <source>
        <dbReference type="Pfam" id="PF04991"/>
    </source>
</evidence>
<dbReference type="eggNOG" id="COG0500">
    <property type="taxonomic scope" value="Bacteria"/>
</dbReference>
<evidence type="ECO:0000259" key="2">
    <source>
        <dbReference type="Pfam" id="PF13847"/>
    </source>
</evidence>
<name>M7N4L1_9MICC</name>
<dbReference type="InterPro" id="IPR025714">
    <property type="entry name" value="Methyltranfer_dom"/>
</dbReference>
<evidence type="ECO:0000313" key="4">
    <source>
        <dbReference type="Proteomes" id="UP000012015"/>
    </source>
</evidence>
<dbReference type="Pfam" id="PF13847">
    <property type="entry name" value="Methyltransf_31"/>
    <property type="match status" value="1"/>
</dbReference>
<organism evidence="3 4">
    <name type="scientific">Paeniglutamicibacter gangotriensis Lz1y</name>
    <dbReference type="NCBI Taxonomy" id="1276920"/>
    <lineage>
        <taxon>Bacteria</taxon>
        <taxon>Bacillati</taxon>
        <taxon>Actinomycetota</taxon>
        <taxon>Actinomycetes</taxon>
        <taxon>Micrococcales</taxon>
        <taxon>Micrococcaceae</taxon>
        <taxon>Paeniglutamicibacter</taxon>
    </lineage>
</organism>
<protein>
    <submittedName>
        <fullName evidence="3">LPS biosynthesis protein</fullName>
    </submittedName>
</protein>